<evidence type="ECO:0000313" key="2">
    <source>
        <dbReference type="Proteomes" id="UP001194468"/>
    </source>
</evidence>
<reference evidence="1" key="2">
    <citation type="journal article" date="2020" name="Nat. Commun.">
        <title>Large-scale genome sequencing of mycorrhizal fungi provides insights into the early evolution of symbiotic traits.</title>
        <authorList>
            <person name="Miyauchi S."/>
            <person name="Kiss E."/>
            <person name="Kuo A."/>
            <person name="Drula E."/>
            <person name="Kohler A."/>
            <person name="Sanchez-Garcia M."/>
            <person name="Morin E."/>
            <person name="Andreopoulos B."/>
            <person name="Barry K.W."/>
            <person name="Bonito G."/>
            <person name="Buee M."/>
            <person name="Carver A."/>
            <person name="Chen C."/>
            <person name="Cichocki N."/>
            <person name="Clum A."/>
            <person name="Culley D."/>
            <person name="Crous P.W."/>
            <person name="Fauchery L."/>
            <person name="Girlanda M."/>
            <person name="Hayes R.D."/>
            <person name="Keri Z."/>
            <person name="LaButti K."/>
            <person name="Lipzen A."/>
            <person name="Lombard V."/>
            <person name="Magnuson J."/>
            <person name="Maillard F."/>
            <person name="Murat C."/>
            <person name="Nolan M."/>
            <person name="Ohm R.A."/>
            <person name="Pangilinan J."/>
            <person name="Pereira M.F."/>
            <person name="Perotto S."/>
            <person name="Peter M."/>
            <person name="Pfister S."/>
            <person name="Riley R."/>
            <person name="Sitrit Y."/>
            <person name="Stielow J.B."/>
            <person name="Szollosi G."/>
            <person name="Zifcakova L."/>
            <person name="Stursova M."/>
            <person name="Spatafora J.W."/>
            <person name="Tedersoo L."/>
            <person name="Vaario L.M."/>
            <person name="Yamada A."/>
            <person name="Yan M."/>
            <person name="Wang P."/>
            <person name="Xu J."/>
            <person name="Bruns T."/>
            <person name="Baldrian P."/>
            <person name="Vilgalys R."/>
            <person name="Dunand C."/>
            <person name="Henrissat B."/>
            <person name="Grigoriev I.V."/>
            <person name="Hibbett D."/>
            <person name="Nagy L.G."/>
            <person name="Martin F.M."/>
        </authorList>
    </citation>
    <scope>NUCLEOTIDE SEQUENCE</scope>
    <source>
        <strain evidence="1">BED1</strain>
    </source>
</reference>
<proteinExistence type="predicted"/>
<organism evidence="1 2">
    <name type="scientific">Boletus edulis BED1</name>
    <dbReference type="NCBI Taxonomy" id="1328754"/>
    <lineage>
        <taxon>Eukaryota</taxon>
        <taxon>Fungi</taxon>
        <taxon>Dikarya</taxon>
        <taxon>Basidiomycota</taxon>
        <taxon>Agaricomycotina</taxon>
        <taxon>Agaricomycetes</taxon>
        <taxon>Agaricomycetidae</taxon>
        <taxon>Boletales</taxon>
        <taxon>Boletineae</taxon>
        <taxon>Boletaceae</taxon>
        <taxon>Boletoideae</taxon>
        <taxon>Boletus</taxon>
    </lineage>
</organism>
<comment type="caution">
    <text evidence="1">The sequence shown here is derived from an EMBL/GenBank/DDBJ whole genome shotgun (WGS) entry which is preliminary data.</text>
</comment>
<reference evidence="1" key="1">
    <citation type="submission" date="2019-10" db="EMBL/GenBank/DDBJ databases">
        <authorList>
            <consortium name="DOE Joint Genome Institute"/>
            <person name="Kuo A."/>
            <person name="Miyauchi S."/>
            <person name="Kiss E."/>
            <person name="Drula E."/>
            <person name="Kohler A."/>
            <person name="Sanchez-Garcia M."/>
            <person name="Andreopoulos B."/>
            <person name="Barry K.W."/>
            <person name="Bonito G."/>
            <person name="Buee M."/>
            <person name="Carver A."/>
            <person name="Chen C."/>
            <person name="Cichocki N."/>
            <person name="Clum A."/>
            <person name="Culley D."/>
            <person name="Crous P.W."/>
            <person name="Fauchery L."/>
            <person name="Girlanda M."/>
            <person name="Hayes R."/>
            <person name="Keri Z."/>
            <person name="LaButti K."/>
            <person name="Lipzen A."/>
            <person name="Lombard V."/>
            <person name="Magnuson J."/>
            <person name="Maillard F."/>
            <person name="Morin E."/>
            <person name="Murat C."/>
            <person name="Nolan M."/>
            <person name="Ohm R."/>
            <person name="Pangilinan J."/>
            <person name="Pereira M."/>
            <person name="Perotto S."/>
            <person name="Peter M."/>
            <person name="Riley R."/>
            <person name="Sitrit Y."/>
            <person name="Stielow B."/>
            <person name="Szollosi G."/>
            <person name="Zifcakova L."/>
            <person name="Stursova M."/>
            <person name="Spatafora J.W."/>
            <person name="Tedersoo L."/>
            <person name="Vaario L.-M."/>
            <person name="Yamada A."/>
            <person name="Yan M."/>
            <person name="Wang P."/>
            <person name="Xu J."/>
            <person name="Bruns T."/>
            <person name="Baldrian P."/>
            <person name="Vilgalys R."/>
            <person name="Henrissat B."/>
            <person name="Grigoriev I.V."/>
            <person name="Hibbett D."/>
            <person name="Nagy L.G."/>
            <person name="Martin F.M."/>
        </authorList>
    </citation>
    <scope>NUCLEOTIDE SEQUENCE</scope>
    <source>
        <strain evidence="1">BED1</strain>
    </source>
</reference>
<dbReference type="AlphaFoldDB" id="A0AAD4BJ76"/>
<protein>
    <submittedName>
        <fullName evidence="1">Uncharacterized protein</fullName>
    </submittedName>
</protein>
<dbReference type="Proteomes" id="UP001194468">
    <property type="component" value="Unassembled WGS sequence"/>
</dbReference>
<keyword evidence="2" id="KW-1185">Reference proteome</keyword>
<dbReference type="EMBL" id="WHUW01000044">
    <property type="protein sequence ID" value="KAF8432021.1"/>
    <property type="molecule type" value="Genomic_DNA"/>
</dbReference>
<evidence type="ECO:0000313" key="1">
    <source>
        <dbReference type="EMBL" id="KAF8432021.1"/>
    </source>
</evidence>
<accession>A0AAD4BJ76</accession>
<name>A0AAD4BJ76_BOLED</name>
<sequence>MASIDIHAAAPQFWANATTQQNVTCLAMATSLHPTICPPRAPKTSSHISPSPFRPHISAMNRLLMWTTPAGDSWQRDLETKLPNPIIFKLFQVMIYSLDKDTRSNYGSEDGCMPASLELIAAFATSHVGRISDKTLNNWLAGLHFWHTVNGAAWHGSNMLKSVRRELLPHSTTDFSSLKHVTCSILPFKAEHLPNHTAYLSFHIPWTKTTREAGAKISITAHPHCMDPLTALITHEHVNHDIPPHASLFAYHTNSGWSPLTKNEFIS</sequence>
<gene>
    <name evidence="1" type="ORF">L210DRAFT_961497</name>
</gene>